<evidence type="ECO:0000313" key="5">
    <source>
        <dbReference type="Proteomes" id="UP000063308"/>
    </source>
</evidence>
<protein>
    <recommendedName>
        <fullName evidence="6">Single-stranded DNA-binding protein</fullName>
    </recommendedName>
</protein>
<evidence type="ECO:0008006" key="6">
    <source>
        <dbReference type="Google" id="ProtNLM"/>
    </source>
</evidence>
<dbReference type="RefSeq" id="WP_060910134.1">
    <property type="nucleotide sequence ID" value="NZ_CP126038.1"/>
</dbReference>
<dbReference type="InterPro" id="IPR012340">
    <property type="entry name" value="NA-bd_OB-fold"/>
</dbReference>
<dbReference type="PROSITE" id="PS50935">
    <property type="entry name" value="SSB"/>
    <property type="match status" value="1"/>
</dbReference>
<dbReference type="SUPFAM" id="SSF50249">
    <property type="entry name" value="Nucleic acid-binding proteins"/>
    <property type="match status" value="1"/>
</dbReference>
<evidence type="ECO:0000256" key="2">
    <source>
        <dbReference type="PROSITE-ProRule" id="PRU00252"/>
    </source>
</evidence>
<dbReference type="GO" id="GO:0003697">
    <property type="term" value="F:single-stranded DNA binding"/>
    <property type="evidence" value="ECO:0007669"/>
    <property type="project" value="InterPro"/>
</dbReference>
<dbReference type="Proteomes" id="UP000063308">
    <property type="component" value="Chromosome"/>
</dbReference>
<name>A0A0E4BQD2_9BRAD</name>
<dbReference type="AlphaFoldDB" id="A0A0E4BQD2"/>
<evidence type="ECO:0000313" key="4">
    <source>
        <dbReference type="EMBL" id="BAR58071.1"/>
    </source>
</evidence>
<evidence type="ECO:0000256" key="1">
    <source>
        <dbReference type="ARBA" id="ARBA00023125"/>
    </source>
</evidence>
<feature type="region of interest" description="Disordered" evidence="3">
    <location>
        <begin position="102"/>
        <end position="138"/>
    </location>
</feature>
<organism evidence="4 5">
    <name type="scientific">Bradyrhizobium diazoefficiens</name>
    <dbReference type="NCBI Taxonomy" id="1355477"/>
    <lineage>
        <taxon>Bacteria</taxon>
        <taxon>Pseudomonadati</taxon>
        <taxon>Pseudomonadota</taxon>
        <taxon>Alphaproteobacteria</taxon>
        <taxon>Hyphomicrobiales</taxon>
        <taxon>Nitrobacteraceae</taxon>
        <taxon>Bradyrhizobium</taxon>
    </lineage>
</organism>
<proteinExistence type="predicted"/>
<evidence type="ECO:0000256" key="3">
    <source>
        <dbReference type="SAM" id="MobiDB-lite"/>
    </source>
</evidence>
<sequence>MTVHVLVTGTLFRAAEARKATSGRRYVKATLRAPATDNSSADFWDLITFSETAGAELSRLGDGERIAVQGGLKLELYEREGKSARIQRTVFVDNVLALRAPAKPKKPKAAPPGQATAPDRINIMPPQSSPAFDDDIPF</sequence>
<dbReference type="InterPro" id="IPR000424">
    <property type="entry name" value="Primosome_PriB/ssb"/>
</dbReference>
<dbReference type="EMBL" id="AP014685">
    <property type="protein sequence ID" value="BAR58071.1"/>
    <property type="molecule type" value="Genomic_DNA"/>
</dbReference>
<gene>
    <name evidence="4" type="ORF">NK6_4911</name>
</gene>
<dbReference type="Pfam" id="PF00436">
    <property type="entry name" value="SSB"/>
    <property type="match status" value="1"/>
</dbReference>
<accession>A0A0E4BQD2</accession>
<keyword evidence="1 2" id="KW-0238">DNA-binding</keyword>
<dbReference type="Gene3D" id="2.40.50.140">
    <property type="entry name" value="Nucleic acid-binding proteins"/>
    <property type="match status" value="1"/>
</dbReference>
<reference evidence="4 5" key="1">
    <citation type="submission" date="2014-11" db="EMBL/GenBank/DDBJ databases">
        <title>Symbiosis island explosion on the genome of extra-slow-growing strains of soybean bradyrhizobia with massive insertion sequences.</title>
        <authorList>
            <person name="Iida T."/>
            <person name="Minamisawa K."/>
        </authorList>
    </citation>
    <scope>NUCLEOTIDE SEQUENCE [LARGE SCALE GENOMIC DNA]</scope>
    <source>
        <strain evidence="4 5">NK6</strain>
    </source>
</reference>